<organism evidence="2 3">
    <name type="scientific">Purpureocillium lavendulum</name>
    <dbReference type="NCBI Taxonomy" id="1247861"/>
    <lineage>
        <taxon>Eukaryota</taxon>
        <taxon>Fungi</taxon>
        <taxon>Dikarya</taxon>
        <taxon>Ascomycota</taxon>
        <taxon>Pezizomycotina</taxon>
        <taxon>Sordariomycetes</taxon>
        <taxon>Hypocreomycetidae</taxon>
        <taxon>Hypocreales</taxon>
        <taxon>Ophiocordycipitaceae</taxon>
        <taxon>Purpureocillium</taxon>
    </lineage>
</organism>
<proteinExistence type="predicted"/>
<feature type="region of interest" description="Disordered" evidence="1">
    <location>
        <begin position="426"/>
        <end position="458"/>
    </location>
</feature>
<keyword evidence="3" id="KW-1185">Reference proteome</keyword>
<feature type="compositionally biased region" description="Basic and acidic residues" evidence="1">
    <location>
        <begin position="429"/>
        <end position="445"/>
    </location>
</feature>
<dbReference type="EMBL" id="JAQHRD010000003">
    <property type="protein sequence ID" value="KAJ6443226.1"/>
    <property type="molecule type" value="Genomic_DNA"/>
</dbReference>
<dbReference type="Proteomes" id="UP001163105">
    <property type="component" value="Unassembled WGS sequence"/>
</dbReference>
<feature type="region of interest" description="Disordered" evidence="1">
    <location>
        <begin position="151"/>
        <end position="172"/>
    </location>
</feature>
<name>A0AB34FX69_9HYPO</name>
<accession>A0AB34FX69</accession>
<sequence>MTEPICNRNNEEFAISAFQYEPADWDTLGLTPISDRPLPELLPAYDGDGDFSGFMSRYMVDNDLASLNQSIPLLQQHPRDSTLPLSNMYMSLPCVSVLWQKEASLTEAHRDPQSIMPDVVPKAEDATFGNQLPIYPTLDGRGPSCFEPSHILDEGPVRQQTDPPTSRTAGTDEACDLFSDSAGEGTATEERATMSSLMELTIKEQLRRFWSPEEYRVLKPRVEVAQMAEHEADLIRSCKRRQTRQWQGYFRTMSAANEARAHLRELYRKPPRECTSPATDDTFPSSDEAMVAVVKQVFDAIMDWSYILEWKSALDRHEKVKAMEKLSEAGEDEMFPGLEMRPSVVDLEKLLPSVPVQQQKILGQVPSDQTIELISWGVVERIDAISFAVKHSKQLVKSLLTAGDGWKLRIVNCPRKEFRAKGNNRRVNAAKEKQRQNLIDPRSRQEYSGPNAGAKMES</sequence>
<comment type="caution">
    <text evidence="2">The sequence shown here is derived from an EMBL/GenBank/DDBJ whole genome shotgun (WGS) entry which is preliminary data.</text>
</comment>
<evidence type="ECO:0000256" key="1">
    <source>
        <dbReference type="SAM" id="MobiDB-lite"/>
    </source>
</evidence>
<dbReference type="AlphaFoldDB" id="A0AB34FX69"/>
<reference evidence="2" key="1">
    <citation type="submission" date="2023-01" db="EMBL/GenBank/DDBJ databases">
        <title>The growth and conidiation of Purpureocillium lavendulum are regulated by nitrogen source and histone H3K14 acetylation.</title>
        <authorList>
            <person name="Tang P."/>
            <person name="Han J."/>
            <person name="Zhang C."/>
            <person name="Tang P."/>
            <person name="Qi F."/>
            <person name="Zhang K."/>
            <person name="Liang L."/>
        </authorList>
    </citation>
    <scope>NUCLEOTIDE SEQUENCE</scope>
    <source>
        <strain evidence="2">YMF1.00683</strain>
    </source>
</reference>
<evidence type="ECO:0000313" key="2">
    <source>
        <dbReference type="EMBL" id="KAJ6443226.1"/>
    </source>
</evidence>
<gene>
    <name evidence="2" type="ORF">O9K51_04405</name>
</gene>
<feature type="compositionally biased region" description="Polar residues" evidence="1">
    <location>
        <begin position="158"/>
        <end position="169"/>
    </location>
</feature>
<protein>
    <submittedName>
        <fullName evidence="2">Elongated TPR repeat-containing domain protein</fullName>
    </submittedName>
</protein>
<evidence type="ECO:0000313" key="3">
    <source>
        <dbReference type="Proteomes" id="UP001163105"/>
    </source>
</evidence>